<dbReference type="InterPro" id="IPR036179">
    <property type="entry name" value="Ig-like_dom_sf"/>
</dbReference>
<feature type="region of interest" description="Disordered" evidence="1">
    <location>
        <begin position="55"/>
        <end position="81"/>
    </location>
</feature>
<evidence type="ECO:0000256" key="2">
    <source>
        <dbReference type="SAM" id="Phobius"/>
    </source>
</evidence>
<sequence length="233" mass="26547">MTAGLSSYNKKTSARQIGEVIISKFFRWIWTLRQKCVTCLNTSCSSGRETTEASSQHLASYQQAQDRDVSDSSPPRSRLLRSWTAPVGGSRRHKLHSAVGRWGHSARTVLEVAGGKQLPGPTWGQFSGRVLWDRDVLSLGQIHITLTQITYKDQGLYWCYMYANYHPPSSSWKRVHNEYFNLTVKRNKQTETKAGHVKYPVSELSLFQTSVLCAMFTYMILTVVIIVFVRLHD</sequence>
<protein>
    <recommendedName>
        <fullName evidence="5">Immunoglobulin V-set domain-containing protein</fullName>
    </recommendedName>
</protein>
<keyword evidence="2" id="KW-1133">Transmembrane helix</keyword>
<dbReference type="SUPFAM" id="SSF48726">
    <property type="entry name" value="Immunoglobulin"/>
    <property type="match status" value="1"/>
</dbReference>
<dbReference type="EMBL" id="JBBPFD010000010">
    <property type="protein sequence ID" value="KAK7909992.1"/>
    <property type="molecule type" value="Genomic_DNA"/>
</dbReference>
<feature type="transmembrane region" description="Helical" evidence="2">
    <location>
        <begin position="206"/>
        <end position="229"/>
    </location>
</feature>
<accession>A0AAW0NVL4</accession>
<keyword evidence="2" id="KW-0472">Membrane</keyword>
<reference evidence="4" key="1">
    <citation type="submission" date="2024-04" db="EMBL/GenBank/DDBJ databases">
        <title>Salinicola lusitanus LLJ914,a marine bacterium isolated from the Okinawa Trough.</title>
        <authorList>
            <person name="Li J."/>
        </authorList>
    </citation>
    <scope>NUCLEOTIDE SEQUENCE [LARGE SCALE GENOMIC DNA]</scope>
</reference>
<keyword evidence="4" id="KW-1185">Reference proteome</keyword>
<proteinExistence type="predicted"/>
<keyword evidence="2" id="KW-0812">Transmembrane</keyword>
<dbReference type="AlphaFoldDB" id="A0AAW0NVL4"/>
<organism evidence="3 4">
    <name type="scientific">Mugilogobius chulae</name>
    <name type="common">yellowstripe goby</name>
    <dbReference type="NCBI Taxonomy" id="88201"/>
    <lineage>
        <taxon>Eukaryota</taxon>
        <taxon>Metazoa</taxon>
        <taxon>Chordata</taxon>
        <taxon>Craniata</taxon>
        <taxon>Vertebrata</taxon>
        <taxon>Euteleostomi</taxon>
        <taxon>Actinopterygii</taxon>
        <taxon>Neopterygii</taxon>
        <taxon>Teleostei</taxon>
        <taxon>Neoteleostei</taxon>
        <taxon>Acanthomorphata</taxon>
        <taxon>Gobiaria</taxon>
        <taxon>Gobiiformes</taxon>
        <taxon>Gobioidei</taxon>
        <taxon>Gobiidae</taxon>
        <taxon>Gobionellinae</taxon>
        <taxon>Mugilogobius</taxon>
    </lineage>
</organism>
<evidence type="ECO:0000313" key="4">
    <source>
        <dbReference type="Proteomes" id="UP001460270"/>
    </source>
</evidence>
<evidence type="ECO:0000313" key="3">
    <source>
        <dbReference type="EMBL" id="KAK7909992.1"/>
    </source>
</evidence>
<dbReference type="InterPro" id="IPR013783">
    <property type="entry name" value="Ig-like_fold"/>
</dbReference>
<feature type="compositionally biased region" description="Polar residues" evidence="1">
    <location>
        <begin position="55"/>
        <end position="64"/>
    </location>
</feature>
<evidence type="ECO:0000256" key="1">
    <source>
        <dbReference type="SAM" id="MobiDB-lite"/>
    </source>
</evidence>
<name>A0AAW0NVL4_9GOBI</name>
<dbReference type="Proteomes" id="UP001460270">
    <property type="component" value="Unassembled WGS sequence"/>
</dbReference>
<dbReference type="Gene3D" id="2.60.40.10">
    <property type="entry name" value="Immunoglobulins"/>
    <property type="match status" value="1"/>
</dbReference>
<evidence type="ECO:0008006" key="5">
    <source>
        <dbReference type="Google" id="ProtNLM"/>
    </source>
</evidence>
<comment type="caution">
    <text evidence="3">The sequence shown here is derived from an EMBL/GenBank/DDBJ whole genome shotgun (WGS) entry which is preliminary data.</text>
</comment>
<gene>
    <name evidence="3" type="ORF">WMY93_014676</name>
</gene>
<feature type="compositionally biased region" description="Low complexity" evidence="1">
    <location>
        <begin position="71"/>
        <end position="81"/>
    </location>
</feature>